<dbReference type="InterPro" id="IPR017871">
    <property type="entry name" value="ABC_transporter-like_CS"/>
</dbReference>
<evidence type="ECO:0000256" key="1">
    <source>
        <dbReference type="ARBA" id="ARBA00005417"/>
    </source>
</evidence>
<keyword evidence="3" id="KW-0547">Nucleotide-binding</keyword>
<keyword evidence="7" id="KW-1185">Reference proteome</keyword>
<reference evidence="7" key="1">
    <citation type="journal article" date="2019" name="Int. J. Syst. Evol. Microbiol.">
        <title>The Global Catalogue of Microorganisms (GCM) 10K type strain sequencing project: providing services to taxonomists for standard genome sequencing and annotation.</title>
        <authorList>
            <consortium name="The Broad Institute Genomics Platform"/>
            <consortium name="The Broad Institute Genome Sequencing Center for Infectious Disease"/>
            <person name="Wu L."/>
            <person name="Ma J."/>
        </authorList>
    </citation>
    <scope>NUCLEOTIDE SEQUENCE [LARGE SCALE GENOMIC DNA]</scope>
    <source>
        <strain evidence="7">CCUG 56754</strain>
    </source>
</reference>
<dbReference type="InterPro" id="IPR003439">
    <property type="entry name" value="ABC_transporter-like_ATP-bd"/>
</dbReference>
<dbReference type="InterPro" id="IPR013563">
    <property type="entry name" value="Oligopep_ABC_C"/>
</dbReference>
<comment type="similarity">
    <text evidence="1">Belongs to the ABC transporter superfamily.</text>
</comment>
<feature type="domain" description="ABC transporter" evidence="5">
    <location>
        <begin position="9"/>
        <end position="262"/>
    </location>
</feature>
<dbReference type="EMBL" id="JBHTKJ010000019">
    <property type="protein sequence ID" value="MFD1038429.1"/>
    <property type="molecule type" value="Genomic_DNA"/>
</dbReference>
<protein>
    <submittedName>
        <fullName evidence="6">ABC transporter ATP-binding protein</fullName>
    </submittedName>
</protein>
<evidence type="ECO:0000256" key="3">
    <source>
        <dbReference type="ARBA" id="ARBA00022741"/>
    </source>
</evidence>
<dbReference type="CDD" id="cd03257">
    <property type="entry name" value="ABC_NikE_OppD_transporters"/>
    <property type="match status" value="1"/>
</dbReference>
<keyword evidence="4 6" id="KW-0067">ATP-binding</keyword>
<dbReference type="InterPro" id="IPR027417">
    <property type="entry name" value="P-loop_NTPase"/>
</dbReference>
<evidence type="ECO:0000313" key="6">
    <source>
        <dbReference type="EMBL" id="MFD1038429.1"/>
    </source>
</evidence>
<evidence type="ECO:0000256" key="4">
    <source>
        <dbReference type="ARBA" id="ARBA00022840"/>
    </source>
</evidence>
<dbReference type="GO" id="GO:0005524">
    <property type="term" value="F:ATP binding"/>
    <property type="evidence" value="ECO:0007669"/>
    <property type="project" value="UniProtKB-KW"/>
</dbReference>
<dbReference type="Proteomes" id="UP001597040">
    <property type="component" value="Unassembled WGS sequence"/>
</dbReference>
<evidence type="ECO:0000313" key="7">
    <source>
        <dbReference type="Proteomes" id="UP001597040"/>
    </source>
</evidence>
<comment type="caution">
    <text evidence="6">The sequence shown here is derived from an EMBL/GenBank/DDBJ whole genome shotgun (WGS) entry which is preliminary data.</text>
</comment>
<dbReference type="NCBIfam" id="TIGR01727">
    <property type="entry name" value="oligo_HPY"/>
    <property type="match status" value="1"/>
</dbReference>
<dbReference type="PROSITE" id="PS50893">
    <property type="entry name" value="ABC_TRANSPORTER_2"/>
    <property type="match status" value="1"/>
</dbReference>
<sequence length="335" mass="37901">MEQGNNDLIEVSDLKKWFYPKQSLIARKKNPLRAVDGVSFSIKKGSSIGIAGESGCGKTTTGKLLLKLHEATDGSFKFNGVELNEHLTREQMRDFRRKAQLMFQNPFEALNPRYTIYKSLEEPLIIHDLGTKEDRKSRIIEMLEQVHLKPVDSYLYKFPHQLSGGQLQRVVLARSLIVNPLFLVADEPVSMLDVSVRAGVLNLMREITEKMQLTTIYISHDLSLIKYLCDETVIMYLGSIVEKGPTDEILMRPKHPYTMALISAVPSTDPTIELKELNLKDSITSADNIPRGCKFQDRCPYAQEICLNLEPKLEYAGTNHTVACHFAEEIGGMKE</sequence>
<keyword evidence="2" id="KW-0813">Transport</keyword>
<dbReference type="Pfam" id="PF08352">
    <property type="entry name" value="oligo_HPY"/>
    <property type="match status" value="1"/>
</dbReference>
<accession>A0ABW3LLV6</accession>
<dbReference type="InterPro" id="IPR050319">
    <property type="entry name" value="ABC_transp_ATP-bind"/>
</dbReference>
<dbReference type="Pfam" id="PF00005">
    <property type="entry name" value="ABC_tran"/>
    <property type="match status" value="1"/>
</dbReference>
<dbReference type="PANTHER" id="PTHR43776:SF8">
    <property type="entry name" value="ABC TRANSPORTER, ATP-BINDING PROTEIN"/>
    <property type="match status" value="1"/>
</dbReference>
<name>A0ABW3LLV6_9BACI</name>
<organism evidence="6 7">
    <name type="scientific">Virgibacillus byunsanensis</name>
    <dbReference type="NCBI Taxonomy" id="570945"/>
    <lineage>
        <taxon>Bacteria</taxon>
        <taxon>Bacillati</taxon>
        <taxon>Bacillota</taxon>
        <taxon>Bacilli</taxon>
        <taxon>Bacillales</taxon>
        <taxon>Bacillaceae</taxon>
        <taxon>Virgibacillus</taxon>
    </lineage>
</organism>
<dbReference type="SUPFAM" id="SSF52540">
    <property type="entry name" value="P-loop containing nucleoside triphosphate hydrolases"/>
    <property type="match status" value="1"/>
</dbReference>
<evidence type="ECO:0000256" key="2">
    <source>
        <dbReference type="ARBA" id="ARBA00022448"/>
    </source>
</evidence>
<dbReference type="InterPro" id="IPR003593">
    <property type="entry name" value="AAA+_ATPase"/>
</dbReference>
<dbReference type="PANTHER" id="PTHR43776">
    <property type="entry name" value="TRANSPORT ATP-BINDING PROTEIN"/>
    <property type="match status" value="1"/>
</dbReference>
<dbReference type="PROSITE" id="PS00211">
    <property type="entry name" value="ABC_TRANSPORTER_1"/>
    <property type="match status" value="1"/>
</dbReference>
<dbReference type="SMART" id="SM00382">
    <property type="entry name" value="AAA"/>
    <property type="match status" value="1"/>
</dbReference>
<evidence type="ECO:0000259" key="5">
    <source>
        <dbReference type="PROSITE" id="PS50893"/>
    </source>
</evidence>
<proteinExistence type="inferred from homology"/>
<dbReference type="RefSeq" id="WP_390361398.1">
    <property type="nucleotide sequence ID" value="NZ_JBHTKJ010000019.1"/>
</dbReference>
<gene>
    <name evidence="6" type="ORF">ACFQ3N_08455</name>
</gene>
<dbReference type="Gene3D" id="3.40.50.300">
    <property type="entry name" value="P-loop containing nucleotide triphosphate hydrolases"/>
    <property type="match status" value="1"/>
</dbReference>